<dbReference type="RefSeq" id="WP_394834464.1">
    <property type="nucleotide sequence ID" value="NZ_CP089929.1"/>
</dbReference>
<organism evidence="1 2">
    <name type="scientific">Pendulispora rubella</name>
    <dbReference type="NCBI Taxonomy" id="2741070"/>
    <lineage>
        <taxon>Bacteria</taxon>
        <taxon>Pseudomonadati</taxon>
        <taxon>Myxococcota</taxon>
        <taxon>Myxococcia</taxon>
        <taxon>Myxococcales</taxon>
        <taxon>Sorangiineae</taxon>
        <taxon>Pendulisporaceae</taxon>
        <taxon>Pendulispora</taxon>
    </lineage>
</organism>
<keyword evidence="2" id="KW-1185">Reference proteome</keyword>
<dbReference type="PANTHER" id="PTHR35788">
    <property type="entry name" value="EXPORTED PROTEIN-RELATED"/>
    <property type="match status" value="1"/>
</dbReference>
<reference evidence="1" key="1">
    <citation type="submission" date="2021-12" db="EMBL/GenBank/DDBJ databases">
        <title>Discovery of the Pendulisporaceae a myxobacterial family with distinct sporulation behavior and unique specialized metabolism.</title>
        <authorList>
            <person name="Garcia R."/>
            <person name="Popoff A."/>
            <person name="Bader C.D."/>
            <person name="Loehr J."/>
            <person name="Walesch S."/>
            <person name="Walt C."/>
            <person name="Boldt J."/>
            <person name="Bunk B."/>
            <person name="Haeckl F.J.F.P.J."/>
            <person name="Gunesch A.P."/>
            <person name="Birkelbach J."/>
            <person name="Nuebel U."/>
            <person name="Pietschmann T."/>
            <person name="Bach T."/>
            <person name="Mueller R."/>
        </authorList>
    </citation>
    <scope>NUCLEOTIDE SEQUENCE</scope>
    <source>
        <strain evidence="1">MSr11367</strain>
    </source>
</reference>
<dbReference type="InterPro" id="IPR052913">
    <property type="entry name" value="Glycopeptide_resist_protein"/>
</dbReference>
<dbReference type="Proteomes" id="UP001374803">
    <property type="component" value="Chromosome"/>
</dbReference>
<gene>
    <name evidence="1" type="ORF">LVJ94_49010</name>
</gene>
<accession>A0ABZ2L1M2</accession>
<proteinExistence type="predicted"/>
<dbReference type="EMBL" id="CP089983">
    <property type="protein sequence ID" value="WXB04822.1"/>
    <property type="molecule type" value="Genomic_DNA"/>
</dbReference>
<dbReference type="Pfam" id="PF04294">
    <property type="entry name" value="VanW"/>
    <property type="match status" value="1"/>
</dbReference>
<dbReference type="InterPro" id="IPR007391">
    <property type="entry name" value="Vancomycin_resist_VanW"/>
</dbReference>
<sequence length="217" mass="24943">MIRPHGDCPRWLQENKVTNLATALPFLDGLIVRPGEYFSFCHVVGRPTRARGFVDGMELAQGRARPGVGGGICQLANMIHWLALHSPLVVVERSTHSMDPFPDRERSIPFGTGASIFYNYIDLVIHNPTRSTFQFRFQLSTRDLIGELRSSKRLKYSYSVFEREHRFVRQGGDVFRENSLWRRIRLRQGGALIGEEFIKRNRARVLYEVEPQIVEAA</sequence>
<evidence type="ECO:0000313" key="1">
    <source>
        <dbReference type="EMBL" id="WXB04822.1"/>
    </source>
</evidence>
<name>A0ABZ2L1M2_9BACT</name>
<dbReference type="PANTHER" id="PTHR35788:SF1">
    <property type="entry name" value="EXPORTED PROTEIN"/>
    <property type="match status" value="1"/>
</dbReference>
<evidence type="ECO:0000313" key="2">
    <source>
        <dbReference type="Proteomes" id="UP001374803"/>
    </source>
</evidence>
<protein>
    <submittedName>
        <fullName evidence="1">VanW family protein</fullName>
    </submittedName>
</protein>